<evidence type="ECO:0000313" key="3">
    <source>
        <dbReference type="Proteomes" id="UP000585474"/>
    </source>
</evidence>
<reference evidence="2 3" key="1">
    <citation type="submission" date="2019-07" db="EMBL/GenBank/DDBJ databases">
        <title>De Novo Assembly of kiwifruit Actinidia rufa.</title>
        <authorList>
            <person name="Sugita-Konishi S."/>
            <person name="Sato K."/>
            <person name="Mori E."/>
            <person name="Abe Y."/>
            <person name="Kisaki G."/>
            <person name="Hamano K."/>
            <person name="Suezawa K."/>
            <person name="Otani M."/>
            <person name="Fukuda T."/>
            <person name="Manabe T."/>
            <person name="Gomi K."/>
            <person name="Tabuchi M."/>
            <person name="Akimitsu K."/>
            <person name="Kataoka I."/>
        </authorList>
    </citation>
    <scope>NUCLEOTIDE SEQUENCE [LARGE SCALE GENOMIC DNA]</scope>
    <source>
        <strain evidence="3">cv. Fuchu</strain>
    </source>
</reference>
<dbReference type="OrthoDB" id="10544563at2759"/>
<comment type="caution">
    <text evidence="2">The sequence shown here is derived from an EMBL/GenBank/DDBJ whole genome shotgun (WGS) entry which is preliminary data.</text>
</comment>
<feature type="chain" id="PRO_5029732016" evidence="1">
    <location>
        <begin position="21"/>
        <end position="102"/>
    </location>
</feature>
<dbReference type="EMBL" id="BJWL01000024">
    <property type="protein sequence ID" value="GFZ13894.1"/>
    <property type="molecule type" value="Genomic_DNA"/>
</dbReference>
<gene>
    <name evidence="2" type="ORF">Acr_24g0000840</name>
</gene>
<sequence length="102" mass="11198">MKILLLIFVAMALILGNLQANAKRVAFVDRKLLSHASLGKKVSVGVNDKVVINGNKATEDSENKTSTDVLRTTTTTMIRTRAMESFTMDLDRPPMMVVTTTT</sequence>
<protein>
    <submittedName>
        <fullName evidence="2">Uncharacterized protein</fullName>
    </submittedName>
</protein>
<feature type="signal peptide" evidence="1">
    <location>
        <begin position="1"/>
        <end position="20"/>
    </location>
</feature>
<keyword evidence="1" id="KW-0732">Signal</keyword>
<proteinExistence type="predicted"/>
<keyword evidence="3" id="KW-1185">Reference proteome</keyword>
<dbReference type="Proteomes" id="UP000585474">
    <property type="component" value="Unassembled WGS sequence"/>
</dbReference>
<dbReference type="AlphaFoldDB" id="A0A7J0GTM2"/>
<accession>A0A7J0GTM2</accession>
<evidence type="ECO:0000256" key="1">
    <source>
        <dbReference type="SAM" id="SignalP"/>
    </source>
</evidence>
<evidence type="ECO:0000313" key="2">
    <source>
        <dbReference type="EMBL" id="GFZ13894.1"/>
    </source>
</evidence>
<name>A0A7J0GTM2_9ERIC</name>
<organism evidence="2 3">
    <name type="scientific">Actinidia rufa</name>
    <dbReference type="NCBI Taxonomy" id="165716"/>
    <lineage>
        <taxon>Eukaryota</taxon>
        <taxon>Viridiplantae</taxon>
        <taxon>Streptophyta</taxon>
        <taxon>Embryophyta</taxon>
        <taxon>Tracheophyta</taxon>
        <taxon>Spermatophyta</taxon>
        <taxon>Magnoliopsida</taxon>
        <taxon>eudicotyledons</taxon>
        <taxon>Gunneridae</taxon>
        <taxon>Pentapetalae</taxon>
        <taxon>asterids</taxon>
        <taxon>Ericales</taxon>
        <taxon>Actinidiaceae</taxon>
        <taxon>Actinidia</taxon>
    </lineage>
</organism>